<evidence type="ECO:0000313" key="3">
    <source>
        <dbReference type="EMBL" id="EFE75388.2"/>
    </source>
</evidence>
<dbReference type="PANTHER" id="PTHR46825">
    <property type="entry name" value="D-ALANYL-D-ALANINE-CARBOXYPEPTIDASE/ENDOPEPTIDASE AMPH"/>
    <property type="match status" value="1"/>
</dbReference>
<dbReference type="GO" id="GO:0004180">
    <property type="term" value="F:carboxypeptidase activity"/>
    <property type="evidence" value="ECO:0007669"/>
    <property type="project" value="UniProtKB-KW"/>
</dbReference>
<dbReference type="SUPFAM" id="SSF56601">
    <property type="entry name" value="beta-lactamase/transpeptidase-like"/>
    <property type="match status" value="1"/>
</dbReference>
<dbReference type="Gene3D" id="3.40.710.10">
    <property type="entry name" value="DD-peptidase/beta-lactamase superfamily"/>
    <property type="match status" value="1"/>
</dbReference>
<accession>D6AM19</accession>
<reference evidence="4" key="2">
    <citation type="submission" date="2008-12" db="EMBL/GenBank/DDBJ databases">
        <title>Annotation of Streptomyces roseosporus strain NRRL 15998.</title>
        <authorList>
            <consortium name="The Broad Institute Genome Sequencing Platform"/>
            <consortium name="Broad Institute Microbial Sequencing Center"/>
            <person name="Fischbach M."/>
            <person name="Ward D."/>
            <person name="Young S."/>
            <person name="Kodira C.D."/>
            <person name="Zeng Q."/>
            <person name="Koehrsen M."/>
            <person name="Godfrey P."/>
            <person name="Alvarado L."/>
            <person name="Berlin A.M."/>
            <person name="Borenstein D."/>
            <person name="Chen Z."/>
            <person name="Engels R."/>
            <person name="Freedman E."/>
            <person name="Gellesch M."/>
            <person name="Goldberg J."/>
            <person name="Griggs A."/>
            <person name="Gujja S."/>
            <person name="Heiman D.I."/>
            <person name="Hepburn T.A."/>
            <person name="Howarth C."/>
            <person name="Jen D."/>
            <person name="Larson L."/>
            <person name="Lewis B."/>
            <person name="Mehta T."/>
            <person name="Park D."/>
            <person name="Pearson M."/>
            <person name="Roberts A."/>
            <person name="Saif S."/>
            <person name="Shea T.D."/>
            <person name="Shenoy N."/>
            <person name="Sisk P."/>
            <person name="Stolte C."/>
            <person name="Sykes S.N."/>
            <person name="Walk T."/>
            <person name="White J."/>
            <person name="Yandava C."/>
            <person name="Straight P."/>
            <person name="Clardy J."/>
            <person name="Hung D."/>
            <person name="Kolter R."/>
            <person name="Mekalanos J."/>
            <person name="Walker S."/>
            <person name="Walsh C.T."/>
            <person name="Wieland B.L.C."/>
            <person name="Ilzarbe M."/>
            <person name="Galagan J."/>
            <person name="Nusbaum C."/>
            <person name="Birren B."/>
        </authorList>
    </citation>
    <scope>NUCLEOTIDE SEQUENCE [LARGE SCALE GENOMIC DNA]</scope>
    <source>
        <strain evidence="4">NRRL 15998</strain>
    </source>
</reference>
<name>D6AM19_STRFL</name>
<sequence length="407" mass="44079">MAILLPARESTMFRRRSTRLLGLALALALLSSGTAAAGRPADRGAAAAESRPDPALRALAEKVVAAPNPNPGAFLLARDGTRVRSGAAGVADRSTGTPMRPDLKFRAGSITKTFTATVVLQLVAEHRLRLDDTVDELLPDQVRDDNALSGPPITVRQLLNHTSGLYDYVDGLLPHFRGLDQYWPRDRLIAIGLDEPRYFPTPGTRFRYSNTNYLLLDLIVERVTDRDLRTNLERRVFTPLGLRNTSYPLAKRTIDGPHARGYTDISFLLPDAPDATRFDITGFSPSEAGASGALVTTAADIVRFYRALLQGRLLPPGLLRSMLTDTVPTTGSAPPAVGYGLGVYVYATDCGPAYGHGGTAPGYLTFALNGRDGREQLVAHTNWSPLADTGIDEDFWSAFQRGYCGRA</sequence>
<keyword evidence="3" id="KW-0378">Hydrolase</keyword>
<dbReference type="Pfam" id="PF00144">
    <property type="entry name" value="Beta-lactamase"/>
    <property type="match status" value="1"/>
</dbReference>
<proteinExistence type="predicted"/>
<evidence type="ECO:0000313" key="4">
    <source>
        <dbReference type="Proteomes" id="UP000003986"/>
    </source>
</evidence>
<dbReference type="InterPro" id="IPR050491">
    <property type="entry name" value="AmpC-like"/>
</dbReference>
<dbReference type="EMBL" id="DS999644">
    <property type="protein sequence ID" value="EFE75388.2"/>
    <property type="molecule type" value="Genomic_DNA"/>
</dbReference>
<gene>
    <name evidence="3" type="ORF">SSGG_02755</name>
</gene>
<dbReference type="PANTHER" id="PTHR46825:SF7">
    <property type="entry name" value="D-ALANYL-D-ALANINE CARBOXYPEPTIDASE"/>
    <property type="match status" value="1"/>
</dbReference>
<evidence type="ECO:0000259" key="2">
    <source>
        <dbReference type="Pfam" id="PF00144"/>
    </source>
</evidence>
<dbReference type="InterPro" id="IPR012338">
    <property type="entry name" value="Beta-lactam/transpept-like"/>
</dbReference>
<organism evidence="3 4">
    <name type="scientific">Streptomyces filamentosus NRRL 15998</name>
    <dbReference type="NCBI Taxonomy" id="457431"/>
    <lineage>
        <taxon>Bacteria</taxon>
        <taxon>Bacillati</taxon>
        <taxon>Actinomycetota</taxon>
        <taxon>Actinomycetes</taxon>
        <taxon>Kitasatosporales</taxon>
        <taxon>Streptomycetaceae</taxon>
        <taxon>Streptomyces</taxon>
    </lineage>
</organism>
<reference evidence="4" key="1">
    <citation type="submission" date="2008-10" db="EMBL/GenBank/DDBJ databases">
        <authorList>
            <person name="Molnar K."/>
        </authorList>
    </citation>
    <scope>NUCLEOTIDE SEQUENCE [LARGE SCALE GENOMIC DNA]</scope>
    <source>
        <strain evidence="4">NRRL 15998</strain>
    </source>
</reference>
<keyword evidence="3" id="KW-0645">Protease</keyword>
<dbReference type="Proteomes" id="UP000003986">
    <property type="component" value="Unassembled WGS sequence"/>
</dbReference>
<evidence type="ECO:0000256" key="1">
    <source>
        <dbReference type="SAM" id="SignalP"/>
    </source>
</evidence>
<feature type="signal peptide" evidence="1">
    <location>
        <begin position="1"/>
        <end position="37"/>
    </location>
</feature>
<dbReference type="AlphaFoldDB" id="D6AM19"/>
<dbReference type="InterPro" id="IPR001466">
    <property type="entry name" value="Beta-lactam-related"/>
</dbReference>
<keyword evidence="3" id="KW-0121">Carboxypeptidase</keyword>
<feature type="chain" id="PRO_5003080864" evidence="1">
    <location>
        <begin position="38"/>
        <end position="407"/>
    </location>
</feature>
<feature type="domain" description="Beta-lactamase-related" evidence="2">
    <location>
        <begin position="72"/>
        <end position="386"/>
    </location>
</feature>
<protein>
    <submittedName>
        <fullName evidence="3">Serine-type D-Ala-D-Ala carboxypeptidase</fullName>
    </submittedName>
</protein>
<keyword evidence="1" id="KW-0732">Signal</keyword>